<dbReference type="InterPro" id="IPR001626">
    <property type="entry name" value="ABC_TroCD"/>
</dbReference>
<feature type="transmembrane region" description="Helical" evidence="7">
    <location>
        <begin position="95"/>
        <end position="112"/>
    </location>
</feature>
<feature type="transmembrane region" description="Helical" evidence="7">
    <location>
        <begin position="30"/>
        <end position="47"/>
    </location>
</feature>
<dbReference type="PANTHER" id="PTHR30477:SF19">
    <property type="entry name" value="METAL ABC TRANSPORTER PERMEASE"/>
    <property type="match status" value="1"/>
</dbReference>
<dbReference type="AlphaFoldDB" id="A0A084Y3D5"/>
<comment type="similarity">
    <text evidence="2 6">Belongs to the ABC-3 integral membrane protein family.</text>
</comment>
<evidence type="ECO:0000256" key="4">
    <source>
        <dbReference type="ARBA" id="ARBA00022989"/>
    </source>
</evidence>
<reference evidence="8 9" key="1">
    <citation type="submission" date="2014-07" db="EMBL/GenBank/DDBJ databases">
        <title>Expanding our view of genomic diversity in Candidatus Accumulibacter clades.</title>
        <authorList>
            <person name="Skennerton C.T."/>
            <person name="Barr J.J."/>
            <person name="Slater F.R."/>
            <person name="Bond P.L."/>
            <person name="Tyson G.W."/>
        </authorList>
    </citation>
    <scope>NUCLEOTIDE SEQUENCE [LARGE SCALE GENOMIC DNA]</scope>
    <source>
        <strain evidence="9">SK-01</strain>
    </source>
</reference>
<feature type="transmembrane region" description="Helical" evidence="7">
    <location>
        <begin position="124"/>
        <end position="143"/>
    </location>
</feature>
<evidence type="ECO:0000256" key="3">
    <source>
        <dbReference type="ARBA" id="ARBA00022692"/>
    </source>
</evidence>
<evidence type="ECO:0000313" key="9">
    <source>
        <dbReference type="Proteomes" id="UP000019812"/>
    </source>
</evidence>
<dbReference type="STRING" id="1457154.CAPSK01_000973"/>
<keyword evidence="3 6" id="KW-0812">Transmembrane</keyword>
<gene>
    <name evidence="8" type="ORF">CAPSK01_000973</name>
</gene>
<dbReference type="GO" id="GO:0055085">
    <property type="term" value="P:transmembrane transport"/>
    <property type="evidence" value="ECO:0007669"/>
    <property type="project" value="InterPro"/>
</dbReference>
<keyword evidence="6" id="KW-0813">Transport</keyword>
<proteinExistence type="inferred from homology"/>
<evidence type="ECO:0000256" key="6">
    <source>
        <dbReference type="RuleBase" id="RU003943"/>
    </source>
</evidence>
<name>A0A084Y3D5_9PROT</name>
<dbReference type="EMBL" id="JDSS02000016">
    <property type="protein sequence ID" value="KFB69229.1"/>
    <property type="molecule type" value="Genomic_DNA"/>
</dbReference>
<dbReference type="Proteomes" id="UP000019812">
    <property type="component" value="Unassembled WGS sequence"/>
</dbReference>
<evidence type="ECO:0000313" key="8">
    <source>
        <dbReference type="EMBL" id="KFB69229.1"/>
    </source>
</evidence>
<dbReference type="SUPFAM" id="SSF81345">
    <property type="entry name" value="ABC transporter involved in vitamin B12 uptake, BtuC"/>
    <property type="match status" value="1"/>
</dbReference>
<keyword evidence="5 7" id="KW-0472">Membrane</keyword>
<evidence type="ECO:0000256" key="1">
    <source>
        <dbReference type="ARBA" id="ARBA00004141"/>
    </source>
</evidence>
<comment type="caution">
    <text evidence="8">The sequence shown here is derived from an EMBL/GenBank/DDBJ whole genome shotgun (WGS) entry which is preliminary data.</text>
</comment>
<dbReference type="GO" id="GO:0010043">
    <property type="term" value="P:response to zinc ion"/>
    <property type="evidence" value="ECO:0007669"/>
    <property type="project" value="TreeGrafter"/>
</dbReference>
<accession>A0A084Y3D5</accession>
<evidence type="ECO:0000256" key="5">
    <source>
        <dbReference type="ARBA" id="ARBA00023136"/>
    </source>
</evidence>
<dbReference type="GO" id="GO:0043190">
    <property type="term" value="C:ATP-binding cassette (ABC) transporter complex"/>
    <property type="evidence" value="ECO:0007669"/>
    <property type="project" value="InterPro"/>
</dbReference>
<organism evidence="8 9">
    <name type="scientific">Candidatus Accumulibacter vicinus</name>
    <dbReference type="NCBI Taxonomy" id="2954382"/>
    <lineage>
        <taxon>Bacteria</taxon>
        <taxon>Pseudomonadati</taxon>
        <taxon>Pseudomonadota</taxon>
        <taxon>Betaproteobacteria</taxon>
        <taxon>Candidatus Accumulibacter</taxon>
    </lineage>
</organism>
<evidence type="ECO:0000256" key="2">
    <source>
        <dbReference type="ARBA" id="ARBA00008034"/>
    </source>
</evidence>
<feature type="transmembrane region" description="Helical" evidence="7">
    <location>
        <begin position="59"/>
        <end position="83"/>
    </location>
</feature>
<dbReference type="PANTHER" id="PTHR30477">
    <property type="entry name" value="ABC-TRANSPORTER METAL-BINDING PROTEIN"/>
    <property type="match status" value="1"/>
</dbReference>
<evidence type="ECO:0000256" key="7">
    <source>
        <dbReference type="SAM" id="Phobius"/>
    </source>
</evidence>
<keyword evidence="4 7" id="KW-1133">Transmembrane helix</keyword>
<dbReference type="InterPro" id="IPR037294">
    <property type="entry name" value="ABC_BtuC-like"/>
</dbReference>
<protein>
    <submittedName>
        <fullName evidence="8">Anchored repeat-type ABC transporter, permease subunit</fullName>
    </submittedName>
</protein>
<dbReference type="Pfam" id="PF00950">
    <property type="entry name" value="ABC-3"/>
    <property type="match status" value="1"/>
</dbReference>
<sequence length="148" mass="16196" precursor="true">MLLLASNVHGSEHLRDLLIGQILWVQPSRLLWHAVVYMVILVLWFGWRERLGRAGFYGLFAIAVTVSVQLVGLYLVFATLIVPPLATRRMLQGRLAAAWLLGIFAYASGLLVSTALDLPSGPTIVWLMAALALGGYAVSTQLIKESLP</sequence>
<comment type="subcellular location">
    <subcellularLocation>
        <location evidence="6">Cell membrane</location>
        <topology evidence="6">Multi-pass membrane protein</topology>
    </subcellularLocation>
    <subcellularLocation>
        <location evidence="1">Membrane</location>
        <topology evidence="1">Multi-pass membrane protein</topology>
    </subcellularLocation>
</comment>